<evidence type="ECO:0000313" key="11">
    <source>
        <dbReference type="Proteomes" id="UP001162156"/>
    </source>
</evidence>
<keyword evidence="3" id="KW-0560">Oxidoreductase</keyword>
<dbReference type="AlphaFoldDB" id="A0AAV8YTJ1"/>
<comment type="caution">
    <text evidence="10">The sequence shown here is derived from an EMBL/GenBank/DDBJ whole genome shotgun (WGS) entry which is preliminary data.</text>
</comment>
<dbReference type="Pfam" id="PF16884">
    <property type="entry name" value="ADH_N_2"/>
    <property type="match status" value="1"/>
</dbReference>
<dbReference type="Gene3D" id="3.40.50.720">
    <property type="entry name" value="NAD(P)-binding Rossmann-like Domain"/>
    <property type="match status" value="1"/>
</dbReference>
<dbReference type="InterPro" id="IPR011032">
    <property type="entry name" value="GroES-like_sf"/>
</dbReference>
<sequence length="156" mass="17086">MRIRAATLKLGETFIGIQLAKIVESKNPKYPVGQYVTAHFGWRSHTISDGSPINGQIPALVPNFGGLPLSLALGVLGRPELVRRDRNRCWWSVGSHVGQIAKIKGCKVIGITGSDEKGRVLVEELGFDHFINYKIADVDKALTELAPEGVDCFFDN</sequence>
<comment type="similarity">
    <text evidence="1">Belongs to the NADP-dependent oxidoreductase L4BD family.</text>
</comment>
<dbReference type="InterPro" id="IPR045010">
    <property type="entry name" value="MDR_fam"/>
</dbReference>
<dbReference type="Gene3D" id="3.90.180.10">
    <property type="entry name" value="Medium-chain alcohol dehydrogenases, catalytic domain"/>
    <property type="match status" value="1"/>
</dbReference>
<comment type="catalytic activity">
    <reaction evidence="6">
        <text>13,14-dihydro-15-oxo-PGF2alpha + NADP(+) = 15-oxoprostaglandin F2alpha + NADPH + H(+)</text>
        <dbReference type="Rhea" id="RHEA:50588"/>
        <dbReference type="ChEBI" id="CHEBI:15378"/>
        <dbReference type="ChEBI" id="CHEBI:57783"/>
        <dbReference type="ChEBI" id="CHEBI:58349"/>
        <dbReference type="ChEBI" id="CHEBI:133374"/>
        <dbReference type="ChEBI" id="CHEBI:133409"/>
    </reaction>
    <physiologicalReaction direction="right-to-left" evidence="6">
        <dbReference type="Rhea" id="RHEA:50590"/>
    </physiologicalReaction>
</comment>
<feature type="domain" description="Alcohol dehydrogenase-like C-terminal" evidence="8">
    <location>
        <begin position="93"/>
        <end position="155"/>
    </location>
</feature>
<evidence type="ECO:0000256" key="7">
    <source>
        <dbReference type="ARBA" id="ARBA00049070"/>
    </source>
</evidence>
<protein>
    <recommendedName>
        <fullName evidence="4">15-oxoprostaglandin 13-reductase</fullName>
        <ecNumber evidence="2">1.3.1.48</ecNumber>
    </recommendedName>
    <alternativeName>
        <fullName evidence="4">15-oxoprostaglandin 13-reductase</fullName>
    </alternativeName>
</protein>
<evidence type="ECO:0000256" key="2">
    <source>
        <dbReference type="ARBA" id="ARBA00011981"/>
    </source>
</evidence>
<proteinExistence type="inferred from homology"/>
<dbReference type="EC" id="1.3.1.48" evidence="2"/>
<evidence type="ECO:0000256" key="1">
    <source>
        <dbReference type="ARBA" id="ARBA00010460"/>
    </source>
</evidence>
<evidence type="ECO:0000256" key="4">
    <source>
        <dbReference type="ARBA" id="ARBA00033119"/>
    </source>
</evidence>
<evidence type="ECO:0000259" key="8">
    <source>
        <dbReference type="Pfam" id="PF00107"/>
    </source>
</evidence>
<evidence type="ECO:0000256" key="5">
    <source>
        <dbReference type="ARBA" id="ARBA00047878"/>
    </source>
</evidence>
<dbReference type="SUPFAM" id="SSF50129">
    <property type="entry name" value="GroES-like"/>
    <property type="match status" value="1"/>
</dbReference>
<feature type="non-terminal residue" evidence="10">
    <location>
        <position position="156"/>
    </location>
</feature>
<evidence type="ECO:0000313" key="10">
    <source>
        <dbReference type="EMBL" id="KAJ8954812.1"/>
    </source>
</evidence>
<dbReference type="InterPro" id="IPR041694">
    <property type="entry name" value="ADH_N_2"/>
</dbReference>
<accession>A0AAV8YTJ1</accession>
<dbReference type="InterPro" id="IPR036291">
    <property type="entry name" value="NAD(P)-bd_dom_sf"/>
</dbReference>
<comment type="catalytic activity">
    <reaction evidence="5">
        <text>13,14-dihydro-15-oxo-prostaglandin F1alpha + NADP(+) = 15-oxoprostaglandin F1alpha + NADPH + H(+)</text>
        <dbReference type="Rhea" id="RHEA:50592"/>
        <dbReference type="ChEBI" id="CHEBI:15378"/>
        <dbReference type="ChEBI" id="CHEBI:57783"/>
        <dbReference type="ChEBI" id="CHEBI:58349"/>
        <dbReference type="ChEBI" id="CHEBI:79072"/>
        <dbReference type="ChEBI" id="CHEBI:133411"/>
    </reaction>
    <physiologicalReaction direction="right-to-left" evidence="5">
        <dbReference type="Rhea" id="RHEA:50594"/>
    </physiologicalReaction>
</comment>
<feature type="domain" description="Oxidoreductase N-terminal" evidence="9">
    <location>
        <begin position="7"/>
        <end position="52"/>
    </location>
</feature>
<dbReference type="PANTHER" id="PTHR43205">
    <property type="entry name" value="PROSTAGLANDIN REDUCTASE"/>
    <property type="match status" value="1"/>
</dbReference>
<dbReference type="PANTHER" id="PTHR43205:SF7">
    <property type="entry name" value="PROSTAGLANDIN REDUCTASE 1"/>
    <property type="match status" value="1"/>
</dbReference>
<dbReference type="GO" id="GO:0006693">
    <property type="term" value="P:prostaglandin metabolic process"/>
    <property type="evidence" value="ECO:0007669"/>
    <property type="project" value="TreeGrafter"/>
</dbReference>
<gene>
    <name evidence="10" type="ORF">NQ314_007015</name>
</gene>
<dbReference type="InterPro" id="IPR013149">
    <property type="entry name" value="ADH-like_C"/>
</dbReference>
<evidence type="ECO:0000256" key="3">
    <source>
        <dbReference type="ARBA" id="ARBA00023002"/>
    </source>
</evidence>
<name>A0AAV8YTJ1_9CUCU</name>
<dbReference type="Proteomes" id="UP001162156">
    <property type="component" value="Unassembled WGS sequence"/>
</dbReference>
<organism evidence="10 11">
    <name type="scientific">Rhamnusium bicolor</name>
    <dbReference type="NCBI Taxonomy" id="1586634"/>
    <lineage>
        <taxon>Eukaryota</taxon>
        <taxon>Metazoa</taxon>
        <taxon>Ecdysozoa</taxon>
        <taxon>Arthropoda</taxon>
        <taxon>Hexapoda</taxon>
        <taxon>Insecta</taxon>
        <taxon>Pterygota</taxon>
        <taxon>Neoptera</taxon>
        <taxon>Endopterygota</taxon>
        <taxon>Coleoptera</taxon>
        <taxon>Polyphaga</taxon>
        <taxon>Cucujiformia</taxon>
        <taxon>Chrysomeloidea</taxon>
        <taxon>Cerambycidae</taxon>
        <taxon>Lepturinae</taxon>
        <taxon>Rhagiini</taxon>
        <taxon>Rhamnusium</taxon>
    </lineage>
</organism>
<evidence type="ECO:0000256" key="6">
    <source>
        <dbReference type="ARBA" id="ARBA00048290"/>
    </source>
</evidence>
<evidence type="ECO:0000259" key="9">
    <source>
        <dbReference type="Pfam" id="PF16884"/>
    </source>
</evidence>
<dbReference type="Pfam" id="PF00107">
    <property type="entry name" value="ADH_zinc_N"/>
    <property type="match status" value="1"/>
</dbReference>
<comment type="catalytic activity">
    <reaction evidence="7">
        <text>13,14-dihydro-15-oxo-prostaglandin E1 + NADP(+) = 15-oxoprostaglandin E1 + NADPH + H(+)</text>
        <dbReference type="Rhea" id="RHEA:50584"/>
        <dbReference type="ChEBI" id="CHEBI:15378"/>
        <dbReference type="ChEBI" id="CHEBI:57401"/>
        <dbReference type="ChEBI" id="CHEBI:57783"/>
        <dbReference type="ChEBI" id="CHEBI:58349"/>
        <dbReference type="ChEBI" id="CHEBI:133408"/>
    </reaction>
    <physiologicalReaction direction="right-to-left" evidence="7">
        <dbReference type="Rhea" id="RHEA:50586"/>
    </physiologicalReaction>
</comment>
<dbReference type="SUPFAM" id="SSF51735">
    <property type="entry name" value="NAD(P)-binding Rossmann-fold domains"/>
    <property type="match status" value="1"/>
</dbReference>
<dbReference type="GO" id="GO:0047522">
    <property type="term" value="F:15-oxoprostaglandin 13-reductase [NAD(P)+] activity"/>
    <property type="evidence" value="ECO:0007669"/>
    <property type="project" value="UniProtKB-EC"/>
</dbReference>
<keyword evidence="11" id="KW-1185">Reference proteome</keyword>
<reference evidence="10" key="1">
    <citation type="journal article" date="2023" name="Insect Mol. Biol.">
        <title>Genome sequencing provides insights into the evolution of gene families encoding plant cell wall-degrading enzymes in longhorned beetles.</title>
        <authorList>
            <person name="Shin N.R."/>
            <person name="Okamura Y."/>
            <person name="Kirsch R."/>
            <person name="Pauchet Y."/>
        </authorList>
    </citation>
    <scope>NUCLEOTIDE SEQUENCE</scope>
    <source>
        <strain evidence="10">RBIC_L_NR</strain>
    </source>
</reference>
<dbReference type="EMBL" id="JANEYF010001903">
    <property type="protein sequence ID" value="KAJ8954812.1"/>
    <property type="molecule type" value="Genomic_DNA"/>
</dbReference>